<sequence length="88" mass="9405">MASAARAQGAMLHRASSLSSSASALRSASLSRGNGAIGNADLFRRHAAARRISTFHPLCMGRRSCKIAGRKVMCSWHVLPHHVPVVQD</sequence>
<reference evidence="1" key="2">
    <citation type="journal article" date="2015" name="Data Brief">
        <title>Shoot transcriptome of the giant reed, Arundo donax.</title>
        <authorList>
            <person name="Barrero R.A."/>
            <person name="Guerrero F.D."/>
            <person name="Moolhuijzen P."/>
            <person name="Goolsby J.A."/>
            <person name="Tidwell J."/>
            <person name="Bellgard S.E."/>
            <person name="Bellgard M.I."/>
        </authorList>
    </citation>
    <scope>NUCLEOTIDE SEQUENCE</scope>
    <source>
        <tissue evidence="1">Shoot tissue taken approximately 20 cm above the soil surface</tissue>
    </source>
</reference>
<dbReference type="AlphaFoldDB" id="A0A0A9D6Z0"/>
<name>A0A0A9D6Z0_ARUDO</name>
<dbReference type="EMBL" id="GBRH01216470">
    <property type="protein sequence ID" value="JAD81425.1"/>
    <property type="molecule type" value="Transcribed_RNA"/>
</dbReference>
<reference evidence="1" key="1">
    <citation type="submission" date="2014-09" db="EMBL/GenBank/DDBJ databases">
        <authorList>
            <person name="Magalhaes I.L.F."/>
            <person name="Oliveira U."/>
            <person name="Santos F.R."/>
            <person name="Vidigal T.H.D.A."/>
            <person name="Brescovit A.D."/>
            <person name="Santos A.J."/>
        </authorList>
    </citation>
    <scope>NUCLEOTIDE SEQUENCE</scope>
    <source>
        <tissue evidence="1">Shoot tissue taken approximately 20 cm above the soil surface</tissue>
    </source>
</reference>
<accession>A0A0A9D6Z0</accession>
<proteinExistence type="predicted"/>
<organism evidence="1">
    <name type="scientific">Arundo donax</name>
    <name type="common">Giant reed</name>
    <name type="synonym">Donax arundinaceus</name>
    <dbReference type="NCBI Taxonomy" id="35708"/>
    <lineage>
        <taxon>Eukaryota</taxon>
        <taxon>Viridiplantae</taxon>
        <taxon>Streptophyta</taxon>
        <taxon>Embryophyta</taxon>
        <taxon>Tracheophyta</taxon>
        <taxon>Spermatophyta</taxon>
        <taxon>Magnoliopsida</taxon>
        <taxon>Liliopsida</taxon>
        <taxon>Poales</taxon>
        <taxon>Poaceae</taxon>
        <taxon>PACMAD clade</taxon>
        <taxon>Arundinoideae</taxon>
        <taxon>Arundineae</taxon>
        <taxon>Arundo</taxon>
    </lineage>
</organism>
<evidence type="ECO:0000313" key="1">
    <source>
        <dbReference type="EMBL" id="JAD81425.1"/>
    </source>
</evidence>
<protein>
    <submittedName>
        <fullName evidence="1">Uncharacterized protein</fullName>
    </submittedName>
</protein>